<dbReference type="CDD" id="cd00067">
    <property type="entry name" value="GAL4"/>
    <property type="match status" value="1"/>
</dbReference>
<comment type="caution">
    <text evidence="4">The sequence shown here is derived from an EMBL/GenBank/DDBJ whole genome shotgun (WGS) entry which is preliminary data.</text>
</comment>
<dbReference type="GO" id="GO:0003677">
    <property type="term" value="F:DNA binding"/>
    <property type="evidence" value="ECO:0007669"/>
    <property type="project" value="InterPro"/>
</dbReference>
<dbReference type="CDD" id="cd12148">
    <property type="entry name" value="fungal_TF_MHR"/>
    <property type="match status" value="1"/>
</dbReference>
<dbReference type="EMBL" id="JARKIE010000213">
    <property type="protein sequence ID" value="KAJ7665739.1"/>
    <property type="molecule type" value="Genomic_DNA"/>
</dbReference>
<dbReference type="SUPFAM" id="SSF51197">
    <property type="entry name" value="Clavaminate synthase-like"/>
    <property type="match status" value="1"/>
</dbReference>
<accession>A0AAD7CVM8</accession>
<dbReference type="Pfam" id="PF05721">
    <property type="entry name" value="PhyH"/>
    <property type="match status" value="1"/>
</dbReference>
<dbReference type="Gene3D" id="2.60.120.620">
    <property type="entry name" value="q2cbj1_9rhob like domain"/>
    <property type="match status" value="1"/>
</dbReference>
<gene>
    <name evidence="4" type="ORF">B0H17DRAFT_1184497</name>
</gene>
<evidence type="ECO:0000313" key="5">
    <source>
        <dbReference type="Proteomes" id="UP001221757"/>
    </source>
</evidence>
<evidence type="ECO:0000259" key="3">
    <source>
        <dbReference type="SMART" id="SM00906"/>
    </source>
</evidence>
<dbReference type="GO" id="GO:0000981">
    <property type="term" value="F:DNA-binding transcription factor activity, RNA polymerase II-specific"/>
    <property type="evidence" value="ECO:0007669"/>
    <property type="project" value="InterPro"/>
</dbReference>
<reference evidence="4" key="1">
    <citation type="submission" date="2023-03" db="EMBL/GenBank/DDBJ databases">
        <title>Massive genome expansion in bonnet fungi (Mycena s.s.) driven by repeated elements and novel gene families across ecological guilds.</title>
        <authorList>
            <consortium name="Lawrence Berkeley National Laboratory"/>
            <person name="Harder C.B."/>
            <person name="Miyauchi S."/>
            <person name="Viragh M."/>
            <person name="Kuo A."/>
            <person name="Thoen E."/>
            <person name="Andreopoulos B."/>
            <person name="Lu D."/>
            <person name="Skrede I."/>
            <person name="Drula E."/>
            <person name="Henrissat B."/>
            <person name="Morin E."/>
            <person name="Kohler A."/>
            <person name="Barry K."/>
            <person name="LaButti K."/>
            <person name="Morin E."/>
            <person name="Salamov A."/>
            <person name="Lipzen A."/>
            <person name="Mereny Z."/>
            <person name="Hegedus B."/>
            <person name="Baldrian P."/>
            <person name="Stursova M."/>
            <person name="Weitz H."/>
            <person name="Taylor A."/>
            <person name="Grigoriev I.V."/>
            <person name="Nagy L.G."/>
            <person name="Martin F."/>
            <person name="Kauserud H."/>
        </authorList>
    </citation>
    <scope>NUCLEOTIDE SEQUENCE</scope>
    <source>
        <strain evidence="4">CBHHK067</strain>
    </source>
</reference>
<feature type="compositionally biased region" description="Polar residues" evidence="2">
    <location>
        <begin position="316"/>
        <end position="329"/>
    </location>
</feature>
<keyword evidence="5" id="KW-1185">Reference proteome</keyword>
<feature type="domain" description="Xylanolytic transcriptional activator regulatory" evidence="3">
    <location>
        <begin position="658"/>
        <end position="731"/>
    </location>
</feature>
<dbReference type="Pfam" id="PF04082">
    <property type="entry name" value="Fungal_trans"/>
    <property type="match status" value="1"/>
</dbReference>
<dbReference type="SMART" id="SM00906">
    <property type="entry name" value="Fungal_trans"/>
    <property type="match status" value="1"/>
</dbReference>
<keyword evidence="1" id="KW-0539">Nucleus</keyword>
<dbReference type="InterPro" id="IPR007219">
    <property type="entry name" value="XnlR_reg_dom"/>
</dbReference>
<dbReference type="AlphaFoldDB" id="A0AAD7CVM8"/>
<name>A0AAD7CVM8_MYCRO</name>
<dbReference type="GO" id="GO:0008270">
    <property type="term" value="F:zinc ion binding"/>
    <property type="evidence" value="ECO:0007669"/>
    <property type="project" value="InterPro"/>
</dbReference>
<dbReference type="Proteomes" id="UP001221757">
    <property type="component" value="Unassembled WGS sequence"/>
</dbReference>
<dbReference type="PANTHER" id="PTHR40470:SF1">
    <property type="entry name" value="PHYTANOYL-COA DIOXYGENASE FAMILY PROTEIN (AFU_ORTHOLOGUE AFUA_2G15850)"/>
    <property type="match status" value="1"/>
</dbReference>
<sequence length="1076" mass="119002">MVSNPTRLKELFEEEGFVIIPGLIPPENFSPLESACDHVISRTRDGAWPHRRTVGKQFPPYGDSDPDSWGVQHLMHPDLQEPAFAQWYTSTAVINAVQSLLGCEEAELQMELFNLLINPRSHHFALRWHRDDIAGDATEEEERKALDAWKPHGIQWNTALYADSCLFVVPGSHKASRTPEQRLHSEGQDPPTDPLDMPGAIQVALQPGDSVFYNSNILHCASYDSQARRATLHASMGNVKGGSVRARNVLQHGLSWMKEPQFRDGLDSRGRVMLGSIGVLRASCARRGLRKAIKIVPICISIQDTPRPIRDGEGSRQPNVMNNPLSNDISRPGLGEPGPKAGKPARKISCAECHRLKLKCDRDQRIPCGPCGTRYFSIYATSKIIRSVRRGCDSICPTGALRSTGRGKRSVMSDVPELTAVLTEMGERIRQLEHAIANTQDGASSLSLNATQHPAGSAPAQNAEALGSFSVNEAGNAVYFGPTAGTEAIFSIEGSSGSQSSDYERTSFTTATEAFPFSSGRAPNWDPDQALDQLFSRLPPEARAWDLCERYYQNGCWTGMPVMQDEAVELLNLVYQERHRPVTAHQLAVLYVILALGALVDLDLPSYSSEADHYFDLGCAAMSVESLFENPTVATVQGLVLVAKYYSHGGSRYSVEGGWSMISLASSISQSIAKGSPQNYHPKRLDDVRHVAALFWETYSIETFLGLSVARPTGTFLSNISCPLPPDEDPETQPFVKLYPGFREARWEYMKQVAACVMETFLTTAKPSYATVLELDQKIRKYMLSAPFESFPVDEDKDTPSRFIQRNLFPRFAHSNDANRGTVLMYIHKGSFLEAMRDNPINPLSSSYSASFLAGYRSASEIIKADIRNFTTHPMLFTRWWPIWKTLFNAAVIVGTVATRYPSSRMAPHAIVELFTAVDLVEKGAVSSVRARNGLATLQRLRDKAITVYSKYSGHILARPPTADAEAEDELEIFAGYTRVVANKVIAHRMRTEPSLDTHAGPSGPIPPTQWHNDPEELRQEFDPSIIEYFSFQNPETFFGNAGSLSQPQGTAQDAAQLFSFPSIYGADVEVGLDFQ</sequence>
<evidence type="ECO:0000256" key="2">
    <source>
        <dbReference type="SAM" id="MobiDB-lite"/>
    </source>
</evidence>
<dbReference type="InterPro" id="IPR001138">
    <property type="entry name" value="Zn2Cys6_DnaBD"/>
</dbReference>
<evidence type="ECO:0000256" key="1">
    <source>
        <dbReference type="ARBA" id="ARBA00023242"/>
    </source>
</evidence>
<dbReference type="InterPro" id="IPR008775">
    <property type="entry name" value="Phytyl_CoA_dOase-like"/>
</dbReference>
<dbReference type="GO" id="GO:0006351">
    <property type="term" value="P:DNA-templated transcription"/>
    <property type="evidence" value="ECO:0007669"/>
    <property type="project" value="InterPro"/>
</dbReference>
<proteinExistence type="predicted"/>
<protein>
    <recommendedName>
        <fullName evidence="3">Xylanolytic transcriptional activator regulatory domain-containing protein</fullName>
    </recommendedName>
</protein>
<organism evidence="4 5">
    <name type="scientific">Mycena rosella</name>
    <name type="common">Pink bonnet</name>
    <name type="synonym">Agaricus rosellus</name>
    <dbReference type="NCBI Taxonomy" id="1033263"/>
    <lineage>
        <taxon>Eukaryota</taxon>
        <taxon>Fungi</taxon>
        <taxon>Dikarya</taxon>
        <taxon>Basidiomycota</taxon>
        <taxon>Agaricomycotina</taxon>
        <taxon>Agaricomycetes</taxon>
        <taxon>Agaricomycetidae</taxon>
        <taxon>Agaricales</taxon>
        <taxon>Marasmiineae</taxon>
        <taxon>Mycenaceae</taxon>
        <taxon>Mycena</taxon>
    </lineage>
</organism>
<evidence type="ECO:0000313" key="4">
    <source>
        <dbReference type="EMBL" id="KAJ7665739.1"/>
    </source>
</evidence>
<dbReference type="PANTHER" id="PTHR40470">
    <property type="entry name" value="PHYTANOYL-COA DIOXYGENASE FAMILY PROTEIN (AFU_ORTHOLOGUE AFUA_2G15850)"/>
    <property type="match status" value="1"/>
</dbReference>
<feature type="region of interest" description="Disordered" evidence="2">
    <location>
        <begin position="307"/>
        <end position="342"/>
    </location>
</feature>